<dbReference type="STRING" id="3880.A0A072USL0"/>
<proteinExistence type="predicted"/>
<dbReference type="GO" id="GO:0009446">
    <property type="term" value="P:putrescine biosynthetic process"/>
    <property type="evidence" value="ECO:0007669"/>
    <property type="project" value="InterPro"/>
</dbReference>
<dbReference type="GO" id="GO:0004668">
    <property type="term" value="F:protein-arginine deiminase activity"/>
    <property type="evidence" value="ECO:0007669"/>
    <property type="project" value="InterPro"/>
</dbReference>
<gene>
    <name evidence="2" type="ordered locus">MTR_4g110140</name>
</gene>
<keyword evidence="1" id="KW-0378">Hydrolase</keyword>
<evidence type="ECO:0000313" key="3">
    <source>
        <dbReference type="EnsemblPlants" id="KEH32073"/>
    </source>
</evidence>
<dbReference type="PANTHER" id="PTHR31377:SF2">
    <property type="entry name" value="AGMATINE DEIMINASE"/>
    <property type="match status" value="1"/>
</dbReference>
<sequence length="416" mass="47319">MMNLQDAPSSHGFHMPSEWEPHSQCWMGCPERTDNWRDNAVHAQRVFARVVAAISRFERVTVCASSAQWENAPSQLPDHVRIVEISANDSWFRRDMGPTFVVRREVSESDDVEHRIAGIDWTFNSWGGLEDGCYSDWSLDALGKKKVRLVMSLIHYFCSCCGGSIHVDGEGTCITTEECLLNKNRNPHLSKSQIEDSRLSWSQEGDDDTNGHIDSICCFVRPGVVILSWTDDKTDPQYERSEEAYSLLSSVTIHDGERGCWGFSVQSSEWSYKQPAIIKTWVLEFRCSFQASICAFKEQNENKLNIANTSVVVIRMMRPSQDFPVLGLLLPNVNFYIANGAIIAPQFGDKKWDDEAIRVLSMAFPHHEVVELKVPGRLFCRVEIYIASLSNNQPFRNIISTSLICILLDHFIRMID</sequence>
<reference evidence="3" key="3">
    <citation type="submission" date="2015-04" db="UniProtKB">
        <authorList>
            <consortium name="EnsemblPlants"/>
        </authorList>
    </citation>
    <scope>IDENTIFICATION</scope>
    <source>
        <strain evidence="3">cv. Jemalong A17</strain>
    </source>
</reference>
<organism evidence="2 4">
    <name type="scientific">Medicago truncatula</name>
    <name type="common">Barrel medic</name>
    <name type="synonym">Medicago tribuloides</name>
    <dbReference type="NCBI Taxonomy" id="3880"/>
    <lineage>
        <taxon>Eukaryota</taxon>
        <taxon>Viridiplantae</taxon>
        <taxon>Streptophyta</taxon>
        <taxon>Embryophyta</taxon>
        <taxon>Tracheophyta</taxon>
        <taxon>Spermatophyta</taxon>
        <taxon>Magnoliopsida</taxon>
        <taxon>eudicotyledons</taxon>
        <taxon>Gunneridae</taxon>
        <taxon>Pentapetalae</taxon>
        <taxon>rosids</taxon>
        <taxon>fabids</taxon>
        <taxon>Fabales</taxon>
        <taxon>Fabaceae</taxon>
        <taxon>Papilionoideae</taxon>
        <taxon>50 kb inversion clade</taxon>
        <taxon>NPAAA clade</taxon>
        <taxon>Hologalegina</taxon>
        <taxon>IRL clade</taxon>
        <taxon>Trifolieae</taxon>
        <taxon>Medicago</taxon>
    </lineage>
</organism>
<dbReference type="Proteomes" id="UP000002051">
    <property type="component" value="Chromosome 4"/>
</dbReference>
<dbReference type="PANTHER" id="PTHR31377">
    <property type="entry name" value="AGMATINE DEIMINASE-RELATED"/>
    <property type="match status" value="1"/>
</dbReference>
<dbReference type="AlphaFoldDB" id="A0A072USL0"/>
<name>A0A072USL0_MEDTR</name>
<dbReference type="Gene3D" id="3.75.10.10">
    <property type="entry name" value="L-arginine/glycine Amidinotransferase, Chain A"/>
    <property type="match status" value="2"/>
</dbReference>
<dbReference type="EMBL" id="CM001220">
    <property type="protein sequence ID" value="KEH32073.1"/>
    <property type="molecule type" value="Genomic_DNA"/>
</dbReference>
<dbReference type="PaxDb" id="3880-AES91383"/>
<protein>
    <submittedName>
        <fullName evidence="2">Porphyromonas-type peptidyl-arginine deiminase</fullName>
    </submittedName>
</protein>
<dbReference type="InterPro" id="IPR007466">
    <property type="entry name" value="Peptidyl-Arg-deiminase_porph"/>
</dbReference>
<dbReference type="EnsemblPlants" id="KEH32073">
    <property type="protein sequence ID" value="KEH32073"/>
    <property type="gene ID" value="MTR_4g110140"/>
</dbReference>
<reference evidence="2 4" key="2">
    <citation type="journal article" date="2014" name="BMC Genomics">
        <title>An improved genome release (version Mt4.0) for the model legume Medicago truncatula.</title>
        <authorList>
            <person name="Tang H."/>
            <person name="Krishnakumar V."/>
            <person name="Bidwell S."/>
            <person name="Rosen B."/>
            <person name="Chan A."/>
            <person name="Zhou S."/>
            <person name="Gentzbittel L."/>
            <person name="Childs K.L."/>
            <person name="Yandell M."/>
            <person name="Gundlach H."/>
            <person name="Mayer K.F."/>
            <person name="Schwartz D.C."/>
            <person name="Town C.D."/>
        </authorList>
    </citation>
    <scope>GENOME REANNOTATION</scope>
    <source>
        <strain evidence="2">A17</strain>
        <strain evidence="3 4">cv. Jemalong A17</strain>
    </source>
</reference>
<reference evidence="2 4" key="1">
    <citation type="journal article" date="2011" name="Nature">
        <title>The Medicago genome provides insight into the evolution of rhizobial symbioses.</title>
        <authorList>
            <person name="Young N.D."/>
            <person name="Debelle F."/>
            <person name="Oldroyd G.E."/>
            <person name="Geurts R."/>
            <person name="Cannon S.B."/>
            <person name="Udvardi M.K."/>
            <person name="Benedito V.A."/>
            <person name="Mayer K.F."/>
            <person name="Gouzy J."/>
            <person name="Schoof H."/>
            <person name="Van de Peer Y."/>
            <person name="Proost S."/>
            <person name="Cook D.R."/>
            <person name="Meyers B.C."/>
            <person name="Spannagl M."/>
            <person name="Cheung F."/>
            <person name="De Mita S."/>
            <person name="Krishnakumar V."/>
            <person name="Gundlach H."/>
            <person name="Zhou S."/>
            <person name="Mudge J."/>
            <person name="Bharti A.K."/>
            <person name="Murray J.D."/>
            <person name="Naoumkina M.A."/>
            <person name="Rosen B."/>
            <person name="Silverstein K.A."/>
            <person name="Tang H."/>
            <person name="Rombauts S."/>
            <person name="Zhao P.X."/>
            <person name="Zhou P."/>
            <person name="Barbe V."/>
            <person name="Bardou P."/>
            <person name="Bechner M."/>
            <person name="Bellec A."/>
            <person name="Berger A."/>
            <person name="Berges H."/>
            <person name="Bidwell S."/>
            <person name="Bisseling T."/>
            <person name="Choisne N."/>
            <person name="Couloux A."/>
            <person name="Denny R."/>
            <person name="Deshpande S."/>
            <person name="Dai X."/>
            <person name="Doyle J.J."/>
            <person name="Dudez A.M."/>
            <person name="Farmer A.D."/>
            <person name="Fouteau S."/>
            <person name="Franken C."/>
            <person name="Gibelin C."/>
            <person name="Gish J."/>
            <person name="Goldstein S."/>
            <person name="Gonzalez A.J."/>
            <person name="Green P.J."/>
            <person name="Hallab A."/>
            <person name="Hartog M."/>
            <person name="Hua A."/>
            <person name="Humphray S.J."/>
            <person name="Jeong D.H."/>
            <person name="Jing Y."/>
            <person name="Jocker A."/>
            <person name="Kenton S.M."/>
            <person name="Kim D.J."/>
            <person name="Klee K."/>
            <person name="Lai H."/>
            <person name="Lang C."/>
            <person name="Lin S."/>
            <person name="Macmil S.L."/>
            <person name="Magdelenat G."/>
            <person name="Matthews L."/>
            <person name="McCorrison J."/>
            <person name="Monaghan E.L."/>
            <person name="Mun J.H."/>
            <person name="Najar F.Z."/>
            <person name="Nicholson C."/>
            <person name="Noirot C."/>
            <person name="O'Bleness M."/>
            <person name="Paule C.R."/>
            <person name="Poulain J."/>
            <person name="Prion F."/>
            <person name="Qin B."/>
            <person name="Qu C."/>
            <person name="Retzel E.F."/>
            <person name="Riddle C."/>
            <person name="Sallet E."/>
            <person name="Samain S."/>
            <person name="Samson N."/>
            <person name="Sanders I."/>
            <person name="Saurat O."/>
            <person name="Scarpelli C."/>
            <person name="Schiex T."/>
            <person name="Segurens B."/>
            <person name="Severin A.J."/>
            <person name="Sherrier D.J."/>
            <person name="Shi R."/>
            <person name="Sims S."/>
            <person name="Singer S.R."/>
            <person name="Sinharoy S."/>
            <person name="Sterck L."/>
            <person name="Viollet A."/>
            <person name="Wang B.B."/>
            <person name="Wang K."/>
            <person name="Wang M."/>
            <person name="Wang X."/>
            <person name="Warfsmann J."/>
            <person name="Weissenbach J."/>
            <person name="White D.D."/>
            <person name="White J.D."/>
            <person name="Wiley G.B."/>
            <person name="Wincker P."/>
            <person name="Xing Y."/>
            <person name="Yang L."/>
            <person name="Yao Z."/>
            <person name="Ying F."/>
            <person name="Zhai J."/>
            <person name="Zhou L."/>
            <person name="Zuber A."/>
            <person name="Denarie J."/>
            <person name="Dixon R.A."/>
            <person name="May G.D."/>
            <person name="Schwartz D.C."/>
            <person name="Rogers J."/>
            <person name="Quetier F."/>
            <person name="Town C.D."/>
            <person name="Roe B.A."/>
        </authorList>
    </citation>
    <scope>NUCLEOTIDE SEQUENCE [LARGE SCALE GENOMIC DNA]</scope>
    <source>
        <strain evidence="2">A17</strain>
        <strain evidence="3 4">cv. Jemalong A17</strain>
    </source>
</reference>
<evidence type="ECO:0000313" key="2">
    <source>
        <dbReference type="EMBL" id="KEH32073.1"/>
    </source>
</evidence>
<accession>A0A072USL0</accession>
<evidence type="ECO:0000256" key="1">
    <source>
        <dbReference type="ARBA" id="ARBA00022801"/>
    </source>
</evidence>
<dbReference type="SUPFAM" id="SSF55909">
    <property type="entry name" value="Pentein"/>
    <property type="match status" value="2"/>
</dbReference>
<keyword evidence="4" id="KW-1185">Reference proteome</keyword>
<dbReference type="Pfam" id="PF04371">
    <property type="entry name" value="PAD_porph"/>
    <property type="match status" value="1"/>
</dbReference>
<evidence type="ECO:0000313" key="4">
    <source>
        <dbReference type="Proteomes" id="UP000002051"/>
    </source>
</evidence>
<dbReference type="HOGENOM" id="CLU_037682_1_0_1"/>